<dbReference type="EMBL" id="SACR01000005">
    <property type="protein sequence ID" value="RVU44540.1"/>
    <property type="molecule type" value="Genomic_DNA"/>
</dbReference>
<dbReference type="RefSeq" id="WP_128230085.1">
    <property type="nucleotide sequence ID" value="NZ_SACR01000005.1"/>
</dbReference>
<feature type="coiled-coil region" evidence="3">
    <location>
        <begin position="152"/>
        <end position="210"/>
    </location>
</feature>
<dbReference type="PANTHER" id="PTHR32347:SF23">
    <property type="entry name" value="BLL5650 PROTEIN"/>
    <property type="match status" value="1"/>
</dbReference>
<reference evidence="6 7" key="1">
    <citation type="submission" date="2019-01" db="EMBL/GenBank/DDBJ databases">
        <authorList>
            <person name="Chen W.-M."/>
        </authorList>
    </citation>
    <scope>NUCLEOTIDE SEQUENCE [LARGE SCALE GENOMIC DNA]</scope>
    <source>
        <strain evidence="6 7">KYPY4</strain>
    </source>
</reference>
<comment type="subcellular location">
    <subcellularLocation>
        <location evidence="1">Cell envelope</location>
    </subcellularLocation>
</comment>
<dbReference type="GO" id="GO:0030313">
    <property type="term" value="C:cell envelope"/>
    <property type="evidence" value="ECO:0007669"/>
    <property type="project" value="UniProtKB-SubCell"/>
</dbReference>
<feature type="domain" description="CzcB-like C-terminal circularly permuted SH3-like" evidence="5">
    <location>
        <begin position="369"/>
        <end position="409"/>
    </location>
</feature>
<sequence length="420" mass="45105">MKHEPKPLLPPPPSGAAMDRALPPRPRWRRALPWAAAACLLTAALGLAAWQAWGRAPLVPQAQLATVQAGEFRDELLLRARAEPLRSVTLDAAESGRVEAVLVQDGQHLAAGTLLYRLYSPEHEQQALQRRAEVAQQTANLSAERSAQAASLALHRRERAQMQAALQQAEAEAARTQRLAEAGFVAPAALEQAQRQQALAQRLLQQAEQDHALEAQTRAQALAELGQAVAGLQAGLQGLATARERLAPRATMAGQLSGWQLQVGMQLRAGERLGRIDDPTGGLQLVADVDEFHLPRLQPGLVATSAQGSLTLAQTLPQVRGGLVRVQLRWPEGGTPPGLRAGQAVELALQLSAPMPALLLAEGPGVREQLYVRQGRELQRRSVRLGRRAAGRVEVLAGLQAGDEVLISNPPTDSPRLRLP</sequence>
<comment type="caution">
    <text evidence="6">The sequence shown here is derived from an EMBL/GenBank/DDBJ whole genome shotgun (WGS) entry which is preliminary data.</text>
</comment>
<dbReference type="SUPFAM" id="SSF111369">
    <property type="entry name" value="HlyD-like secretion proteins"/>
    <property type="match status" value="1"/>
</dbReference>
<name>A0A437RCM3_9BURK</name>
<evidence type="ECO:0000256" key="1">
    <source>
        <dbReference type="ARBA" id="ARBA00004196"/>
    </source>
</evidence>
<dbReference type="OrthoDB" id="9806939at2"/>
<dbReference type="PANTHER" id="PTHR32347">
    <property type="entry name" value="EFFLUX SYSTEM COMPONENT YKNX-RELATED"/>
    <property type="match status" value="1"/>
</dbReference>
<evidence type="ECO:0000256" key="2">
    <source>
        <dbReference type="ARBA" id="ARBA00023054"/>
    </source>
</evidence>
<keyword evidence="2 3" id="KW-0175">Coiled coil</keyword>
<dbReference type="AlphaFoldDB" id="A0A437RCM3"/>
<dbReference type="Proteomes" id="UP000285575">
    <property type="component" value="Unassembled WGS sequence"/>
</dbReference>
<feature type="region of interest" description="Disordered" evidence="4">
    <location>
        <begin position="1"/>
        <end position="22"/>
    </location>
</feature>
<dbReference type="InterPro" id="IPR050465">
    <property type="entry name" value="UPF0194_transport"/>
</dbReference>
<gene>
    <name evidence="6" type="ORF">EOE66_17915</name>
</gene>
<accession>A0A437RCM3</accession>
<keyword evidence="7" id="KW-1185">Reference proteome</keyword>
<evidence type="ECO:0000256" key="4">
    <source>
        <dbReference type="SAM" id="MobiDB-lite"/>
    </source>
</evidence>
<dbReference type="Pfam" id="PF25975">
    <property type="entry name" value="CzcB_C"/>
    <property type="match status" value="1"/>
</dbReference>
<evidence type="ECO:0000313" key="7">
    <source>
        <dbReference type="Proteomes" id="UP000285575"/>
    </source>
</evidence>
<dbReference type="Gene3D" id="2.40.420.20">
    <property type="match status" value="1"/>
</dbReference>
<evidence type="ECO:0000313" key="6">
    <source>
        <dbReference type="EMBL" id="RVU44540.1"/>
    </source>
</evidence>
<protein>
    <submittedName>
        <fullName evidence="6">Biotin/lipoyl-binding protein</fullName>
    </submittedName>
</protein>
<dbReference type="Gene3D" id="2.40.50.100">
    <property type="match status" value="1"/>
</dbReference>
<evidence type="ECO:0000259" key="5">
    <source>
        <dbReference type="Pfam" id="PF25975"/>
    </source>
</evidence>
<proteinExistence type="predicted"/>
<evidence type="ECO:0000256" key="3">
    <source>
        <dbReference type="SAM" id="Coils"/>
    </source>
</evidence>
<dbReference type="InterPro" id="IPR058649">
    <property type="entry name" value="CzcB_C"/>
</dbReference>
<organism evidence="6 7">
    <name type="scientific">Rubrivivax rivuli</name>
    <dbReference type="NCBI Taxonomy" id="1862385"/>
    <lineage>
        <taxon>Bacteria</taxon>
        <taxon>Pseudomonadati</taxon>
        <taxon>Pseudomonadota</taxon>
        <taxon>Betaproteobacteria</taxon>
        <taxon>Burkholderiales</taxon>
        <taxon>Sphaerotilaceae</taxon>
        <taxon>Rubrivivax</taxon>
    </lineage>
</organism>